<proteinExistence type="predicted"/>
<protein>
    <submittedName>
        <fullName evidence="1">Uncharacterized protein</fullName>
    </submittedName>
</protein>
<dbReference type="EMBL" id="JADJNC010000049">
    <property type="protein sequence ID" value="MBK7424785.1"/>
    <property type="molecule type" value="Genomic_DNA"/>
</dbReference>
<name>A0A9D7FGL4_9RHOO</name>
<organism evidence="1 2">
    <name type="scientific">Candidatus Propionivibrio dominans</name>
    <dbReference type="NCBI Taxonomy" id="2954373"/>
    <lineage>
        <taxon>Bacteria</taxon>
        <taxon>Pseudomonadati</taxon>
        <taxon>Pseudomonadota</taxon>
        <taxon>Betaproteobacteria</taxon>
        <taxon>Rhodocyclales</taxon>
        <taxon>Rhodocyclaceae</taxon>
        <taxon>Propionivibrio</taxon>
    </lineage>
</organism>
<evidence type="ECO:0000313" key="2">
    <source>
        <dbReference type="Proteomes" id="UP000886602"/>
    </source>
</evidence>
<reference evidence="1" key="1">
    <citation type="submission" date="2020-10" db="EMBL/GenBank/DDBJ databases">
        <title>Connecting structure to function with the recovery of over 1000 high-quality activated sludge metagenome-assembled genomes encoding full-length rRNA genes using long-read sequencing.</title>
        <authorList>
            <person name="Singleton C.M."/>
            <person name="Petriglieri F."/>
            <person name="Kristensen J.M."/>
            <person name="Kirkegaard R.H."/>
            <person name="Michaelsen T.Y."/>
            <person name="Andersen M.H."/>
            <person name="Karst S.M."/>
            <person name="Dueholm M.S."/>
            <person name="Nielsen P.H."/>
            <person name="Albertsen M."/>
        </authorList>
    </citation>
    <scope>NUCLEOTIDE SEQUENCE</scope>
    <source>
        <strain evidence="1">EsbW_18-Q3-R4-48_MAXAC.044</strain>
    </source>
</reference>
<gene>
    <name evidence="1" type="ORF">IPJ48_17820</name>
</gene>
<accession>A0A9D7FGL4</accession>
<comment type="caution">
    <text evidence="1">The sequence shown here is derived from an EMBL/GenBank/DDBJ whole genome shotgun (WGS) entry which is preliminary data.</text>
</comment>
<evidence type="ECO:0000313" key="1">
    <source>
        <dbReference type="EMBL" id="MBK7424785.1"/>
    </source>
</evidence>
<sequence>MQLCLGGVENVQSVREHWFDLIDQAHWQWTKGCSLITFLAQGQLHEKKQVVELAVGDTLTQRSLKFRQFRFLRLDDPVLENLPEQMPRKRHCIGGLSDPSATSTTE</sequence>
<dbReference type="AlphaFoldDB" id="A0A9D7FGL4"/>
<dbReference type="Proteomes" id="UP000886602">
    <property type="component" value="Unassembled WGS sequence"/>
</dbReference>